<accession>A0A2J7QYD8</accession>
<proteinExistence type="predicted"/>
<evidence type="ECO:0000313" key="2">
    <source>
        <dbReference type="Proteomes" id="UP000235965"/>
    </source>
</evidence>
<dbReference type="InParanoid" id="A0A2J7QYD8"/>
<dbReference type="Proteomes" id="UP000235965">
    <property type="component" value="Unassembled WGS sequence"/>
</dbReference>
<name>A0A2J7QYD8_9NEOP</name>
<dbReference type="AlphaFoldDB" id="A0A2J7QYD8"/>
<feature type="non-terminal residue" evidence="1">
    <location>
        <position position="1"/>
    </location>
</feature>
<keyword evidence="2" id="KW-1185">Reference proteome</keyword>
<comment type="caution">
    <text evidence="1">The sequence shown here is derived from an EMBL/GenBank/DDBJ whole genome shotgun (WGS) entry which is preliminary data.</text>
</comment>
<organism evidence="1 2">
    <name type="scientific">Cryptotermes secundus</name>
    <dbReference type="NCBI Taxonomy" id="105785"/>
    <lineage>
        <taxon>Eukaryota</taxon>
        <taxon>Metazoa</taxon>
        <taxon>Ecdysozoa</taxon>
        <taxon>Arthropoda</taxon>
        <taxon>Hexapoda</taxon>
        <taxon>Insecta</taxon>
        <taxon>Pterygota</taxon>
        <taxon>Neoptera</taxon>
        <taxon>Polyneoptera</taxon>
        <taxon>Dictyoptera</taxon>
        <taxon>Blattodea</taxon>
        <taxon>Blattoidea</taxon>
        <taxon>Termitoidae</taxon>
        <taxon>Kalotermitidae</taxon>
        <taxon>Cryptotermitinae</taxon>
        <taxon>Cryptotermes</taxon>
    </lineage>
</organism>
<evidence type="ECO:0000313" key="1">
    <source>
        <dbReference type="EMBL" id="PNF33600.1"/>
    </source>
</evidence>
<sequence>LGYRLERYDESPGLYYDGKGVANLYNVEWKTIVQLYLGKILFGAMDEADARYYNEQIKLFEQNTGDTATSVQRSK</sequence>
<dbReference type="EMBL" id="NEVH01009097">
    <property type="protein sequence ID" value="PNF33600.1"/>
    <property type="molecule type" value="Genomic_DNA"/>
</dbReference>
<protein>
    <submittedName>
        <fullName evidence="1">Uncharacterized protein</fullName>
    </submittedName>
</protein>
<reference evidence="1 2" key="1">
    <citation type="submission" date="2017-12" db="EMBL/GenBank/DDBJ databases">
        <title>Hemimetabolous genomes reveal molecular basis of termite eusociality.</title>
        <authorList>
            <person name="Harrison M.C."/>
            <person name="Jongepier E."/>
            <person name="Robertson H.M."/>
            <person name="Arning N."/>
            <person name="Bitard-Feildel T."/>
            <person name="Chao H."/>
            <person name="Childers C.P."/>
            <person name="Dinh H."/>
            <person name="Doddapaneni H."/>
            <person name="Dugan S."/>
            <person name="Gowin J."/>
            <person name="Greiner C."/>
            <person name="Han Y."/>
            <person name="Hu H."/>
            <person name="Hughes D.S.T."/>
            <person name="Huylmans A.-K."/>
            <person name="Kemena C."/>
            <person name="Kremer L.P.M."/>
            <person name="Lee S.L."/>
            <person name="Lopez-Ezquerra A."/>
            <person name="Mallet L."/>
            <person name="Monroy-Kuhn J.M."/>
            <person name="Moser A."/>
            <person name="Murali S.C."/>
            <person name="Muzny D.M."/>
            <person name="Otani S."/>
            <person name="Piulachs M.-D."/>
            <person name="Poelchau M."/>
            <person name="Qu J."/>
            <person name="Schaub F."/>
            <person name="Wada-Katsumata A."/>
            <person name="Worley K.C."/>
            <person name="Xie Q."/>
            <person name="Ylla G."/>
            <person name="Poulsen M."/>
            <person name="Gibbs R.A."/>
            <person name="Schal C."/>
            <person name="Richards S."/>
            <person name="Belles X."/>
            <person name="Korb J."/>
            <person name="Bornberg-Bauer E."/>
        </authorList>
    </citation>
    <scope>NUCLEOTIDE SEQUENCE [LARGE SCALE GENOMIC DNA]</scope>
    <source>
        <tissue evidence="1">Whole body</tissue>
    </source>
</reference>
<gene>
    <name evidence="1" type="ORF">B7P43_G14521</name>
</gene>